<comment type="caution">
    <text evidence="2">The sequence shown here is derived from an EMBL/GenBank/DDBJ whole genome shotgun (WGS) entry which is preliminary data.</text>
</comment>
<reference evidence="2" key="1">
    <citation type="journal article" date="2020" name="Fungal Divers.">
        <title>Resolving the Mortierellaceae phylogeny through synthesis of multi-gene phylogenetics and phylogenomics.</title>
        <authorList>
            <person name="Vandepol N."/>
            <person name="Liber J."/>
            <person name="Desiro A."/>
            <person name="Na H."/>
            <person name="Kennedy M."/>
            <person name="Barry K."/>
            <person name="Grigoriev I.V."/>
            <person name="Miller A.N."/>
            <person name="O'Donnell K."/>
            <person name="Stajich J.E."/>
            <person name="Bonito G."/>
        </authorList>
    </citation>
    <scope>NUCLEOTIDE SEQUENCE</scope>
    <source>
        <strain evidence="2">NRRL 28262</strain>
    </source>
</reference>
<evidence type="ECO:0000256" key="1">
    <source>
        <dbReference type="SAM" id="Phobius"/>
    </source>
</evidence>
<accession>A0AAD4D445</accession>
<dbReference type="Proteomes" id="UP001194580">
    <property type="component" value="Unassembled WGS sequence"/>
</dbReference>
<sequence>MSISGLVPKVQSAFVFTILRLALQTAALFFISHLASRSYNLTYLERINGGVITRINYLFFTKFPSKRKHRLGRLFVLLSLIVTTALTYLSALFNKLYPLTPTVLDSFTPIPLNVTDRAFKISSLEPGKTSVEDILLSIGLPLNGSAFASYSSNPATTFPCQPTPQGAACDGPERTLVQYRGVNASQPISLGFQKFNSDSSILLNHTAPDVGLFFVWVTESNRWNTYAGLEMYRFAAFDSDLGIDWASGSRSLEQCLIRDASNKACVRHSFG</sequence>
<name>A0AAD4D445_9FUNG</name>
<keyword evidence="1" id="KW-0812">Transmembrane</keyword>
<gene>
    <name evidence="2" type="ORF">BGZ95_003513</name>
</gene>
<feature type="transmembrane region" description="Helical" evidence="1">
    <location>
        <begin position="74"/>
        <end position="93"/>
    </location>
</feature>
<keyword evidence="3" id="KW-1185">Reference proteome</keyword>
<evidence type="ECO:0000313" key="3">
    <source>
        <dbReference type="Proteomes" id="UP001194580"/>
    </source>
</evidence>
<feature type="transmembrane region" description="Helical" evidence="1">
    <location>
        <begin position="12"/>
        <end position="31"/>
    </location>
</feature>
<evidence type="ECO:0000313" key="2">
    <source>
        <dbReference type="EMBL" id="KAG0264869.1"/>
    </source>
</evidence>
<keyword evidence="1" id="KW-1133">Transmembrane helix</keyword>
<dbReference type="EMBL" id="JAAAIL010001802">
    <property type="protein sequence ID" value="KAG0264869.1"/>
    <property type="molecule type" value="Genomic_DNA"/>
</dbReference>
<keyword evidence="1" id="KW-0472">Membrane</keyword>
<feature type="non-terminal residue" evidence="2">
    <location>
        <position position="1"/>
    </location>
</feature>
<organism evidence="2 3">
    <name type="scientific">Linnemannia exigua</name>
    <dbReference type="NCBI Taxonomy" id="604196"/>
    <lineage>
        <taxon>Eukaryota</taxon>
        <taxon>Fungi</taxon>
        <taxon>Fungi incertae sedis</taxon>
        <taxon>Mucoromycota</taxon>
        <taxon>Mortierellomycotina</taxon>
        <taxon>Mortierellomycetes</taxon>
        <taxon>Mortierellales</taxon>
        <taxon>Mortierellaceae</taxon>
        <taxon>Linnemannia</taxon>
    </lineage>
</organism>
<protein>
    <submittedName>
        <fullName evidence="2">Uncharacterized protein</fullName>
    </submittedName>
</protein>
<dbReference type="AlphaFoldDB" id="A0AAD4D445"/>
<proteinExistence type="predicted"/>